<dbReference type="EMBL" id="JARJCN010000081">
    <property type="protein sequence ID" value="KAJ7076447.1"/>
    <property type="molecule type" value="Genomic_DNA"/>
</dbReference>
<protein>
    <recommendedName>
        <fullName evidence="1">Distal membrane-arm assembly complex protein 1-like domain-containing protein</fullName>
    </recommendedName>
</protein>
<proteinExistence type="predicted"/>
<comment type="caution">
    <text evidence="2">The sequence shown here is derived from an EMBL/GenBank/DDBJ whole genome shotgun (WGS) entry which is preliminary data.</text>
</comment>
<dbReference type="Pfam" id="PF15055">
    <property type="entry name" value="DMAC1_Dmo2"/>
    <property type="match status" value="1"/>
</dbReference>
<accession>A0AAD6XJZ0</accession>
<evidence type="ECO:0000313" key="2">
    <source>
        <dbReference type="EMBL" id="KAJ7076447.1"/>
    </source>
</evidence>
<organism evidence="2 3">
    <name type="scientific">Mycena belliarum</name>
    <dbReference type="NCBI Taxonomy" id="1033014"/>
    <lineage>
        <taxon>Eukaryota</taxon>
        <taxon>Fungi</taxon>
        <taxon>Dikarya</taxon>
        <taxon>Basidiomycota</taxon>
        <taxon>Agaricomycotina</taxon>
        <taxon>Agaricomycetes</taxon>
        <taxon>Agaricomycetidae</taxon>
        <taxon>Agaricales</taxon>
        <taxon>Marasmiineae</taxon>
        <taxon>Mycenaceae</taxon>
        <taxon>Mycena</taxon>
    </lineage>
</organism>
<feature type="non-terminal residue" evidence="2">
    <location>
        <position position="1"/>
    </location>
</feature>
<feature type="non-terminal residue" evidence="2">
    <location>
        <position position="50"/>
    </location>
</feature>
<keyword evidence="3" id="KW-1185">Reference proteome</keyword>
<sequence>ECLTCRVTGTATFTGLGIYALWMSRTAAPGSPASKKIVAVFGAGTRVSSF</sequence>
<evidence type="ECO:0000259" key="1">
    <source>
        <dbReference type="Pfam" id="PF15055"/>
    </source>
</evidence>
<gene>
    <name evidence="2" type="ORF">B0H15DRAFT_751032</name>
</gene>
<feature type="domain" description="Distal membrane-arm assembly complex protein 1-like" evidence="1">
    <location>
        <begin position="1"/>
        <end position="43"/>
    </location>
</feature>
<name>A0AAD6XJZ0_9AGAR</name>
<dbReference type="AlphaFoldDB" id="A0AAD6XJZ0"/>
<dbReference type="InterPro" id="IPR028036">
    <property type="entry name" value="DMAC1-like_dom"/>
</dbReference>
<dbReference type="Proteomes" id="UP001222325">
    <property type="component" value="Unassembled WGS sequence"/>
</dbReference>
<reference evidence="2" key="1">
    <citation type="submission" date="2023-03" db="EMBL/GenBank/DDBJ databases">
        <title>Massive genome expansion in bonnet fungi (Mycena s.s.) driven by repeated elements and novel gene families across ecological guilds.</title>
        <authorList>
            <consortium name="Lawrence Berkeley National Laboratory"/>
            <person name="Harder C.B."/>
            <person name="Miyauchi S."/>
            <person name="Viragh M."/>
            <person name="Kuo A."/>
            <person name="Thoen E."/>
            <person name="Andreopoulos B."/>
            <person name="Lu D."/>
            <person name="Skrede I."/>
            <person name="Drula E."/>
            <person name="Henrissat B."/>
            <person name="Morin E."/>
            <person name="Kohler A."/>
            <person name="Barry K."/>
            <person name="LaButti K."/>
            <person name="Morin E."/>
            <person name="Salamov A."/>
            <person name="Lipzen A."/>
            <person name="Mereny Z."/>
            <person name="Hegedus B."/>
            <person name="Baldrian P."/>
            <person name="Stursova M."/>
            <person name="Weitz H."/>
            <person name="Taylor A."/>
            <person name="Grigoriev I.V."/>
            <person name="Nagy L.G."/>
            <person name="Martin F."/>
            <person name="Kauserud H."/>
        </authorList>
    </citation>
    <scope>NUCLEOTIDE SEQUENCE</scope>
    <source>
        <strain evidence="2">CBHHK173m</strain>
    </source>
</reference>
<evidence type="ECO:0000313" key="3">
    <source>
        <dbReference type="Proteomes" id="UP001222325"/>
    </source>
</evidence>